<organism evidence="2 3">
    <name type="scientific">Comamonas testosteroni TK102</name>
    <dbReference type="NCBI Taxonomy" id="1392005"/>
    <lineage>
        <taxon>Bacteria</taxon>
        <taxon>Pseudomonadati</taxon>
        <taxon>Pseudomonadota</taxon>
        <taxon>Betaproteobacteria</taxon>
        <taxon>Burkholderiales</taxon>
        <taxon>Comamonadaceae</taxon>
        <taxon>Comamonas</taxon>
    </lineage>
</organism>
<sequence length="284" mass="30334">MQLTPAQRHRARVLAAKAQAESPFGIEVQGSEYELMMAKLATDKRTLKNMESVQLKRQAKAAMLPDYLPWIEGALTNGKGAKDLVLTTTMVWAIDAGAYGLALRMAAYAVQHTLPLPDQYHRSTAALLMDEFAGAYLGGQWNPIKPDPSGMVPDDTHPAEHLTAVDGITQSLDAPDQARAKLYKATAYAMLGKVQTAEEPALDDIPQETLVGVQALLAQALKLDTQSGVKKDMERIERKLRALAAPPQADGAEAPAAPAAATATAAPAPRKRAAPAKPAAKSKR</sequence>
<proteinExistence type="predicted"/>
<dbReference type="GO" id="GO:0003677">
    <property type="term" value="F:DNA binding"/>
    <property type="evidence" value="ECO:0007669"/>
    <property type="project" value="InterPro"/>
</dbReference>
<dbReference type="HOGENOM" id="CLU_076316_1_0_4"/>
<dbReference type="RefSeq" id="WP_043374976.1">
    <property type="nucleotide sequence ID" value="NZ_CP006704.1"/>
</dbReference>
<evidence type="ECO:0000313" key="2">
    <source>
        <dbReference type="EMBL" id="AIJ48842.1"/>
    </source>
</evidence>
<protein>
    <recommendedName>
        <fullName evidence="4">Terminase</fullName>
    </recommendedName>
</protein>
<dbReference type="InterPro" id="IPR010270">
    <property type="entry name" value="Phage_P2_GpM"/>
</dbReference>
<dbReference type="Pfam" id="PF05944">
    <property type="entry name" value="Phage_term_smal"/>
    <property type="match status" value="1"/>
</dbReference>
<dbReference type="Proteomes" id="UP000028782">
    <property type="component" value="Chromosome"/>
</dbReference>
<dbReference type="EMBL" id="CP006704">
    <property type="protein sequence ID" value="AIJ48842.1"/>
    <property type="molecule type" value="Genomic_DNA"/>
</dbReference>
<evidence type="ECO:0000313" key="3">
    <source>
        <dbReference type="Proteomes" id="UP000028782"/>
    </source>
</evidence>
<dbReference type="GO" id="GO:0004519">
    <property type="term" value="F:endonuclease activity"/>
    <property type="evidence" value="ECO:0007669"/>
    <property type="project" value="InterPro"/>
</dbReference>
<dbReference type="AlphaFoldDB" id="A0A076PZD1"/>
<reference evidence="2 3" key="1">
    <citation type="journal article" date="2014" name="Genome Announc.">
        <title>Complete Genome Sequence of Polychlorinated Biphenyl Degrader Comamonas testosteroni TK102 (NBRC 109938).</title>
        <authorList>
            <person name="Fukuda K."/>
            <person name="Hosoyama A."/>
            <person name="Tsuchikane K."/>
            <person name="Ohji S."/>
            <person name="Yamazoe A."/>
            <person name="Fujita N."/>
            <person name="Shintani M."/>
            <person name="Kimbara K."/>
        </authorList>
    </citation>
    <scope>NUCLEOTIDE SEQUENCE [LARGE SCALE GENOMIC DNA]</scope>
    <source>
        <strain evidence="2">TK102</strain>
    </source>
</reference>
<feature type="compositionally biased region" description="Low complexity" evidence="1">
    <location>
        <begin position="242"/>
        <end position="268"/>
    </location>
</feature>
<feature type="region of interest" description="Disordered" evidence="1">
    <location>
        <begin position="242"/>
        <end position="284"/>
    </location>
</feature>
<name>A0A076PZD1_COMTE</name>
<evidence type="ECO:0000256" key="1">
    <source>
        <dbReference type="SAM" id="MobiDB-lite"/>
    </source>
</evidence>
<evidence type="ECO:0008006" key="4">
    <source>
        <dbReference type="Google" id="ProtNLM"/>
    </source>
</evidence>
<accession>A0A076PZD1</accession>
<dbReference type="KEGG" id="ctes:O987_23815"/>
<feature type="compositionally biased region" description="Basic residues" evidence="1">
    <location>
        <begin position="269"/>
        <end position="284"/>
    </location>
</feature>
<gene>
    <name evidence="2" type="ORF">O987_23815</name>
</gene>